<dbReference type="NCBIfam" id="TIGR00886">
    <property type="entry name" value="2A0108"/>
    <property type="match status" value="1"/>
</dbReference>
<keyword evidence="7 8" id="KW-0472">Membrane</keyword>
<dbReference type="PATRIC" id="fig|224324.8.peg.180"/>
<feature type="transmembrane region" description="Helical" evidence="8">
    <location>
        <begin position="111"/>
        <end position="131"/>
    </location>
</feature>
<organism evidence="10 11">
    <name type="scientific">Aquifex aeolicus (strain VF5)</name>
    <dbReference type="NCBI Taxonomy" id="224324"/>
    <lineage>
        <taxon>Bacteria</taxon>
        <taxon>Pseudomonadati</taxon>
        <taxon>Aquificota</taxon>
        <taxon>Aquificia</taxon>
        <taxon>Aquificales</taxon>
        <taxon>Aquificaceae</taxon>
        <taxon>Aquifex</taxon>
    </lineage>
</organism>
<dbReference type="AlphaFoldDB" id="O66589"/>
<keyword evidence="11" id="KW-1185">Reference proteome</keyword>
<evidence type="ECO:0000256" key="1">
    <source>
        <dbReference type="ARBA" id="ARBA00004141"/>
    </source>
</evidence>
<dbReference type="GO" id="GO:0005886">
    <property type="term" value="C:plasma membrane"/>
    <property type="evidence" value="ECO:0000318"/>
    <property type="project" value="GO_Central"/>
</dbReference>
<feature type="transmembrane region" description="Helical" evidence="8">
    <location>
        <begin position="84"/>
        <end position="105"/>
    </location>
</feature>
<dbReference type="Gene3D" id="1.20.1250.20">
    <property type="entry name" value="MFS general substrate transporter like domains"/>
    <property type="match status" value="1"/>
</dbReference>
<dbReference type="GO" id="GO:0015706">
    <property type="term" value="P:nitrate transmembrane transport"/>
    <property type="evidence" value="ECO:0000318"/>
    <property type="project" value="GO_Central"/>
</dbReference>
<evidence type="ECO:0000256" key="6">
    <source>
        <dbReference type="ARBA" id="ARBA00023063"/>
    </source>
</evidence>
<feature type="transmembrane region" description="Helical" evidence="8">
    <location>
        <begin position="327"/>
        <end position="347"/>
    </location>
</feature>
<feature type="transmembrane region" description="Helical" evidence="8">
    <location>
        <begin position="174"/>
        <end position="193"/>
    </location>
</feature>
<feature type="transmembrane region" description="Helical" evidence="8">
    <location>
        <begin position="55"/>
        <end position="72"/>
    </location>
</feature>
<protein>
    <recommendedName>
        <fullName evidence="8">Nitrate/nitrite transporter</fullName>
    </recommendedName>
</protein>
<dbReference type="InterPro" id="IPR020846">
    <property type="entry name" value="MFS_dom"/>
</dbReference>
<name>O66589_AQUAE</name>
<dbReference type="HOGENOM" id="CLU_001265_14_1_0"/>
<comment type="subcellular location">
    <subcellularLocation>
        <location evidence="8">Cell membrane</location>
        <topology evidence="8">Multi-pass membrane protein</topology>
    </subcellularLocation>
    <subcellularLocation>
        <location evidence="1">Membrane</location>
        <topology evidence="1">Multi-pass membrane protein</topology>
    </subcellularLocation>
</comment>
<comment type="similarity">
    <text evidence="2 8">Belongs to the major facilitator superfamily. Nitrate/nitrite porter (TC 2.A.1.8) family.</text>
</comment>
<dbReference type="GO" id="GO:0015112">
    <property type="term" value="F:nitrate transmembrane transporter activity"/>
    <property type="evidence" value="ECO:0000318"/>
    <property type="project" value="GO_Central"/>
</dbReference>
<dbReference type="InterPro" id="IPR044772">
    <property type="entry name" value="NO3_transporter"/>
</dbReference>
<dbReference type="Proteomes" id="UP000000798">
    <property type="component" value="Chromosome"/>
</dbReference>
<reference evidence="10 11" key="1">
    <citation type="journal article" date="1998" name="Nature">
        <title>The complete genome of the hyperthermophilic bacterium Aquifex aeolicus.</title>
        <authorList>
            <person name="Deckert G."/>
            <person name="Warren P.V."/>
            <person name="Gaasterland T."/>
            <person name="Young W.G."/>
            <person name="Lenox A.L."/>
            <person name="Graham D.E."/>
            <person name="Overbeek R."/>
            <person name="Snead M.A."/>
            <person name="Keller M."/>
            <person name="Aujay M."/>
            <person name="Huber R."/>
            <person name="Feldman R.A."/>
            <person name="Short J.M."/>
            <person name="Olson G.J."/>
            <person name="Swanson R.V."/>
        </authorList>
    </citation>
    <scope>NUCLEOTIDE SEQUENCE [LARGE SCALE GENOMIC DNA]</scope>
    <source>
        <strain evidence="10 11">VF5</strain>
    </source>
</reference>
<evidence type="ECO:0000256" key="7">
    <source>
        <dbReference type="ARBA" id="ARBA00023136"/>
    </source>
</evidence>
<dbReference type="CDD" id="cd17341">
    <property type="entry name" value="MFS_NRT2_like"/>
    <property type="match status" value="1"/>
</dbReference>
<proteinExistence type="inferred from homology"/>
<evidence type="ECO:0000256" key="2">
    <source>
        <dbReference type="ARBA" id="ARBA00008432"/>
    </source>
</evidence>
<dbReference type="InterPro" id="IPR004737">
    <property type="entry name" value="NO3_transporter_NarK/NarU-like"/>
</dbReference>
<feature type="transmembrane region" description="Helical" evidence="8">
    <location>
        <begin position="417"/>
        <end position="437"/>
    </location>
</feature>
<dbReference type="Pfam" id="PF07690">
    <property type="entry name" value="MFS_1"/>
    <property type="match status" value="1"/>
</dbReference>
<accession>O66589</accession>
<dbReference type="OrthoDB" id="9773404at2"/>
<comment type="caution">
    <text evidence="8">Lacks conserved residue(s) required for the propagation of feature annotation.</text>
</comment>
<feature type="transmembrane region" description="Helical" evidence="8">
    <location>
        <begin position="205"/>
        <end position="225"/>
    </location>
</feature>
<feature type="transmembrane region" description="Helical" evidence="8">
    <location>
        <begin position="267"/>
        <end position="288"/>
    </location>
</feature>
<evidence type="ECO:0000313" key="11">
    <source>
        <dbReference type="Proteomes" id="UP000000798"/>
    </source>
</evidence>
<dbReference type="GO" id="GO:0015113">
    <property type="term" value="F:nitrite transmembrane transporter activity"/>
    <property type="evidence" value="ECO:0007669"/>
    <property type="project" value="InterPro"/>
</dbReference>
<gene>
    <name evidence="10" type="primary">nasA</name>
    <name evidence="10" type="ordered locus">aq_215</name>
</gene>
<evidence type="ECO:0000256" key="3">
    <source>
        <dbReference type="ARBA" id="ARBA00022448"/>
    </source>
</evidence>
<dbReference type="KEGG" id="aae:aq_215"/>
<sequence>MNFLKEIIEAIKKGNPKALFASFIYFDHSFSIWLLLGALGPFIAESFGLSGAQKGFMVAIPVIAAAIFRLNFGHMFQYIDGKYIAIMGIILSSIPHLYMILSGYRVTYDDLLWMGVFLGIAGASFAIALPMAGSNYPKEVQGLVLGLAAAGNIGAVLDGILFPPIARSIGWENTFVLSGILLLIALFFVVIWARDLTKKNEGNRFYPVFAFFATIAFMVILALGFQKGWFGITGNAGKLLIPVLGSVFAILLMPLAFKKVFLERDTWVLMLAYSITFGGFVGMSSYVAMLLRDIYGISKVEAGALMSLFAFTGAMIRPLGGHIADKISGATALLFFLAGIAGVNFIFSLVTPPLAVGIVLFLALYSFYGLGNGAVFQLVPHRWPYQTGLMTGIIGAAGGIGGFYLPVVNGIVFESTGAYNLAFALFGGIALLCLLIVKLLHARWMEWAYVRYDYEKETLVGIDPKSGRVIMELAR</sequence>
<evidence type="ECO:0000313" key="10">
    <source>
        <dbReference type="EMBL" id="AAC06547.1"/>
    </source>
</evidence>
<dbReference type="InParanoid" id="O66589"/>
<keyword evidence="5 8" id="KW-1133">Transmembrane helix</keyword>
<dbReference type="PROSITE" id="PS50850">
    <property type="entry name" value="MFS"/>
    <property type="match status" value="1"/>
</dbReference>
<dbReference type="EnsemblBacteria" id="AAC06547">
    <property type="protein sequence ID" value="AAC06547"/>
    <property type="gene ID" value="aq_215"/>
</dbReference>
<evidence type="ECO:0000259" key="9">
    <source>
        <dbReference type="PROSITE" id="PS50850"/>
    </source>
</evidence>
<evidence type="ECO:0000256" key="5">
    <source>
        <dbReference type="ARBA" id="ARBA00022989"/>
    </source>
</evidence>
<feature type="transmembrane region" description="Helical" evidence="8">
    <location>
        <begin position="294"/>
        <end position="315"/>
    </location>
</feature>
<dbReference type="PIR" id="A70320">
    <property type="entry name" value="A70320"/>
</dbReference>
<dbReference type="GO" id="GO:0042128">
    <property type="term" value="P:nitrate assimilation"/>
    <property type="evidence" value="ECO:0007669"/>
    <property type="project" value="UniProtKB-UniRule"/>
</dbReference>
<feature type="transmembrane region" description="Helical" evidence="8">
    <location>
        <begin position="237"/>
        <end position="255"/>
    </location>
</feature>
<keyword evidence="4 8" id="KW-0812">Transmembrane</keyword>
<dbReference type="STRING" id="224324.aq_215"/>
<feature type="transmembrane region" description="Helical" evidence="8">
    <location>
        <begin position="383"/>
        <end position="405"/>
    </location>
</feature>
<dbReference type="RefSeq" id="WP_010880087.1">
    <property type="nucleotide sequence ID" value="NC_000918.1"/>
</dbReference>
<dbReference type="FunCoup" id="O66589">
    <property type="interactions" value="73"/>
</dbReference>
<keyword evidence="3 8" id="KW-0813">Transport</keyword>
<feature type="domain" description="Major facilitator superfamily (MFS) profile" evidence="9">
    <location>
        <begin position="17"/>
        <end position="445"/>
    </location>
</feature>
<keyword evidence="6 8" id="KW-0534">Nitrate assimilation</keyword>
<feature type="transmembrane region" description="Helical" evidence="8">
    <location>
        <begin position="143"/>
        <end position="162"/>
    </location>
</feature>
<evidence type="ECO:0000256" key="8">
    <source>
        <dbReference type="RuleBase" id="RU366033"/>
    </source>
</evidence>
<dbReference type="EMBL" id="AE000657">
    <property type="protein sequence ID" value="AAC06547.1"/>
    <property type="molecule type" value="Genomic_DNA"/>
</dbReference>
<dbReference type="eggNOG" id="COG2223">
    <property type="taxonomic scope" value="Bacteria"/>
</dbReference>
<keyword evidence="8" id="KW-1003">Cell membrane</keyword>
<feature type="transmembrane region" description="Helical" evidence="8">
    <location>
        <begin position="353"/>
        <end position="371"/>
    </location>
</feature>
<dbReference type="InterPro" id="IPR011701">
    <property type="entry name" value="MFS"/>
</dbReference>
<evidence type="ECO:0000256" key="4">
    <source>
        <dbReference type="ARBA" id="ARBA00022692"/>
    </source>
</evidence>
<dbReference type="SUPFAM" id="SSF103473">
    <property type="entry name" value="MFS general substrate transporter"/>
    <property type="match status" value="1"/>
</dbReference>
<feature type="transmembrane region" description="Helical" evidence="8">
    <location>
        <begin position="20"/>
        <end position="43"/>
    </location>
</feature>
<dbReference type="PANTHER" id="PTHR23515">
    <property type="entry name" value="HIGH-AFFINITY NITRATE TRANSPORTER 2.3"/>
    <property type="match status" value="1"/>
</dbReference>
<dbReference type="InterPro" id="IPR036259">
    <property type="entry name" value="MFS_trans_sf"/>
</dbReference>